<protein>
    <submittedName>
        <fullName evidence="1">Uncharacterized protein</fullName>
    </submittedName>
</protein>
<organism evidence="1 2">
    <name type="scientific">Candidatus Azambacteria bacterium GW2011_GWB1_42_17</name>
    <dbReference type="NCBI Taxonomy" id="1618615"/>
    <lineage>
        <taxon>Bacteria</taxon>
        <taxon>Candidatus Azamiibacteriota</taxon>
    </lineage>
</organism>
<name>A0A0G0Z5D7_9BACT</name>
<dbReference type="AlphaFoldDB" id="A0A0G0Z5D7"/>
<reference evidence="1 2" key="1">
    <citation type="journal article" date="2015" name="Nature">
        <title>rRNA introns, odd ribosomes, and small enigmatic genomes across a large radiation of phyla.</title>
        <authorList>
            <person name="Brown C.T."/>
            <person name="Hug L.A."/>
            <person name="Thomas B.C."/>
            <person name="Sharon I."/>
            <person name="Castelle C.J."/>
            <person name="Singh A."/>
            <person name="Wilkins M.J."/>
            <person name="Williams K.H."/>
            <person name="Banfield J.F."/>
        </authorList>
    </citation>
    <scope>NUCLEOTIDE SEQUENCE [LARGE SCALE GENOMIC DNA]</scope>
</reference>
<proteinExistence type="predicted"/>
<comment type="caution">
    <text evidence="1">The sequence shown here is derived from an EMBL/GenBank/DDBJ whole genome shotgun (WGS) entry which is preliminary data.</text>
</comment>
<dbReference type="EMBL" id="LCDB01000019">
    <property type="protein sequence ID" value="KKS43930.1"/>
    <property type="molecule type" value="Genomic_DNA"/>
</dbReference>
<accession>A0A0G0Z5D7</accession>
<evidence type="ECO:0000313" key="1">
    <source>
        <dbReference type="EMBL" id="KKS43930.1"/>
    </source>
</evidence>
<sequence>MTKREKLRDRVHWAITLLAS</sequence>
<feature type="non-terminal residue" evidence="1">
    <location>
        <position position="20"/>
    </location>
</feature>
<dbReference type="Proteomes" id="UP000033986">
    <property type="component" value="Unassembled WGS sequence"/>
</dbReference>
<gene>
    <name evidence="1" type="ORF">UV07_C0019G0010</name>
</gene>
<evidence type="ECO:0000313" key="2">
    <source>
        <dbReference type="Proteomes" id="UP000033986"/>
    </source>
</evidence>